<dbReference type="Proteomes" id="UP001189122">
    <property type="component" value="Unassembled WGS sequence"/>
</dbReference>
<proteinExistence type="predicted"/>
<evidence type="ECO:0000313" key="2">
    <source>
        <dbReference type="Proteomes" id="UP001189122"/>
    </source>
</evidence>
<gene>
    <name evidence="1" type="ORF">SI7747_12015332</name>
</gene>
<sequence length="62" mass="7072">MWLLKLIAPTLFANIKFLNTGSIAFTMDVFENIMKICDTAFPFTPHFSPCKNLAICLINLDY</sequence>
<organism evidence="1">
    <name type="scientific">Spirodela intermedia</name>
    <name type="common">Intermediate duckweed</name>
    <dbReference type="NCBI Taxonomy" id="51605"/>
    <lineage>
        <taxon>Eukaryota</taxon>
        <taxon>Viridiplantae</taxon>
        <taxon>Streptophyta</taxon>
        <taxon>Embryophyta</taxon>
        <taxon>Tracheophyta</taxon>
        <taxon>Spermatophyta</taxon>
        <taxon>Magnoliopsida</taxon>
        <taxon>Liliopsida</taxon>
        <taxon>Araceae</taxon>
        <taxon>Lemnoideae</taxon>
        <taxon>Spirodela</taxon>
    </lineage>
</organism>
<name>A0A7I8JFM1_SPIIN</name>
<dbReference type="EMBL" id="LR743599">
    <property type="protein sequence ID" value="CAA2629694.1"/>
    <property type="molecule type" value="Genomic_DNA"/>
</dbReference>
<dbReference type="AlphaFoldDB" id="A0A7I8JFM1"/>
<dbReference type="EMBL" id="CACRZD030000012">
    <property type="protein sequence ID" value="CAA6668937.1"/>
    <property type="molecule type" value="Genomic_DNA"/>
</dbReference>
<reference evidence="1 2" key="1">
    <citation type="submission" date="2019-12" db="EMBL/GenBank/DDBJ databases">
        <authorList>
            <person name="Scholz U."/>
            <person name="Mascher M."/>
            <person name="Fiebig A."/>
        </authorList>
    </citation>
    <scope>NUCLEOTIDE SEQUENCE</scope>
</reference>
<keyword evidence="2" id="KW-1185">Reference proteome</keyword>
<accession>A0A7I8JFM1</accession>
<protein>
    <submittedName>
        <fullName evidence="1">Uncharacterized protein</fullName>
    </submittedName>
</protein>
<evidence type="ECO:0000313" key="1">
    <source>
        <dbReference type="EMBL" id="CAA2629694.1"/>
    </source>
</evidence>